<feature type="region of interest" description="Disordered" evidence="1">
    <location>
        <begin position="1291"/>
        <end position="1320"/>
    </location>
</feature>
<proteinExistence type="predicted"/>
<organism evidence="2 3">
    <name type="scientific">Plasmodium malariae</name>
    <dbReference type="NCBI Taxonomy" id="5858"/>
    <lineage>
        <taxon>Eukaryota</taxon>
        <taxon>Sar</taxon>
        <taxon>Alveolata</taxon>
        <taxon>Apicomplexa</taxon>
        <taxon>Aconoidasida</taxon>
        <taxon>Haemosporida</taxon>
        <taxon>Plasmodiidae</taxon>
        <taxon>Plasmodium</taxon>
        <taxon>Plasmodium (Plasmodium)</taxon>
    </lineage>
</organism>
<evidence type="ECO:0000313" key="3">
    <source>
        <dbReference type="Proteomes" id="UP000219813"/>
    </source>
</evidence>
<sequence>MMQKAPKTLRIDFYYIIINCKFKKQWHESIFKKEYLHQLSKINHSFVHKSKYINKNIYNMKCIELYRYSCLLEKQSVNNVAIYKQINRRVEMIYKFLNPSKIVLLIKLYLENANLNLYHSTFNCLLEEAIKKLNEFNLEEIVKLYNIISNVENNQNVVYLFKYFNNHLINYYTFIDVKSFSVLLNSHAKLKIKDMKLINKFLHIIMQNKLPFDVITYSIFFNSFYKLRIVDNEFVTIIVRQFLNEIDESKEKEDSVRIEKFDQNIVHNDKKKTIRNIFVSYSPYHICNILLYFTIYNINNIANLNDLKEFKNDLNLSDNVYINFLIDLLIKKKNLLKCEEILTLCQVFKSLKIKNNILVNHIENLLLNYFIYVKDQKNINYNNNNQNVTNSTDFIPFTDNALVKILFDMCTFYNDINIYNYSIQYFRWKKVDFYASSLLLYIYSEINLLDYQMITILIHVINKNYLLNFQVENIFPIIRSFYKICLNNQHYFESTNKSQNFANNMQNCSETTRHSCNSQPTLQIVHSLSSDTYNSITQDRKLSSTCKIPQNEMYNKINDNAKAIALSANDNPIKTSTQIGYIFCKIENLCDNIFSKLKKELLEKKIHISRSNISLLCKILFYSTFLRRFAFLNNVINLFIDKKDELESFKNILNILYAYCYIKNNIYSYDINKINLIKVNEKSIIKQHTNDRVLENYNFIINKLNHNNELTNMISFLFIQCKLNDYRFVNEESITTWLKFSFLNIHLLSLLLNSLISKELNIITNFTANDRTEILLETIGNKKKGNDIKNSHIIVKNVYKLHLMKLYNLILVQINKLILKCQNVYDITRIFNSSFIFLSYFGKLKNEQKLNGEDLQVQTSIYNILRKIEKNVIQNYLLYNKEYIILLSAICIYSNNYSYIPFAFFFQYFHLFAFKEIISYLILLSNDEEIKYISNSIFSLINYKSTESIECNKKEDIEKFYFFHVSKIVRSISTNRNNDTKDINNHNNDNPYDVNYLRGHVQANNSFCLNPFQINNIISIYKSLISNNDILNSEFFKKIKDLYLHSIEINSALLNNLSLSDLNSLCLFILKKNNVNTFLFKYILKKNYEYIDSEKKLLLKYDYIISLLKITIHLRKYNLFINDSIIINIILKNVDKFNTLHKMNTLIECLLQIRRRNTFDNLINELCYNSKNMYLNYFLSNQTVDLNIVLYFLYILNSFNNSELFYTMFQIFCVKLFHLKRIVVYQRKRYNFVSSSNNTFFMAKNIYYLNIDGGIKLAEDSDDPFRDVSTSDNEYVIYVNDENAFINMENKETKEEEEEEEEEEFNDDHHDEKDESKMELEISNSKKITVTAKSSKNDMQLVMQNKETDKDTHLSNYHKETNQIKNIKKMDHTTHINDHSFIILFLLLDLVKNEQRIKQAEIYNFNFSLFKNYIYILNKEVIIQCLYIYFYSEINEKLEHDNKLRGNRVIDEHVHYILNVLITFIHNLDVYSILKLSFIYINLYLYSNKKYQVNENIKILFEHINKKKNLIEKNNILYEQIKRYENISNL</sequence>
<reference evidence="2 3" key="1">
    <citation type="submission" date="2016-06" db="EMBL/GenBank/DDBJ databases">
        <authorList>
            <consortium name="Pathogen Informatics"/>
        </authorList>
    </citation>
    <scope>NUCLEOTIDE SEQUENCE [LARGE SCALE GENOMIC DNA]</scope>
</reference>
<evidence type="ECO:0000313" key="2">
    <source>
        <dbReference type="EMBL" id="SCN44587.1"/>
    </source>
</evidence>
<dbReference type="OrthoDB" id="370895at2759"/>
<accession>A0A1D3RHF3</accession>
<dbReference type="RefSeq" id="XP_028861921.1">
    <property type="nucleotide sequence ID" value="XM_029005320.1"/>
</dbReference>
<feature type="compositionally biased region" description="Basic and acidic residues" evidence="1">
    <location>
        <begin position="1307"/>
        <end position="1320"/>
    </location>
</feature>
<evidence type="ECO:0000256" key="1">
    <source>
        <dbReference type="SAM" id="MobiDB-lite"/>
    </source>
</evidence>
<feature type="compositionally biased region" description="Acidic residues" evidence="1">
    <location>
        <begin position="1295"/>
        <end position="1306"/>
    </location>
</feature>
<keyword evidence="3" id="KW-1185">Reference proteome</keyword>
<gene>
    <name evidence="2" type="primary">PmUG01_10014200</name>
    <name evidence="2" type="ORF">PMUG01_10014200</name>
</gene>
<dbReference type="GeneID" id="39869142"/>
<dbReference type="EMBL" id="LT594631">
    <property type="protein sequence ID" value="SCN44587.1"/>
    <property type="molecule type" value="Genomic_DNA"/>
</dbReference>
<dbReference type="OMA" id="YDITRIF"/>
<dbReference type="Proteomes" id="UP000219813">
    <property type="component" value="Chromosome 10"/>
</dbReference>
<protein>
    <submittedName>
        <fullName evidence="2">Uncharacterized protein</fullName>
    </submittedName>
</protein>
<dbReference type="KEGG" id="pmal:PMUG01_10014200"/>
<name>A0A1D3RHF3_PLAMA</name>
<dbReference type="VEuPathDB" id="PlasmoDB:PmUG01_10014200"/>